<sequence>MLAWDLVYTSFAAGSESCLLPQQRWWWLQVTTESPSIALGSTFVWPSPTLLSIAPYWTTYRRRRHSKPTAVLRRKFHPPPRANGEVSGRVPGVEMQNVCARCDPAAGPEIRHRVYVDSQPGPDDFVRDRHIPHQHSDHYGRGWPVTRRVDTRGTTSLPTSTVEQSSAATATVCAPPRAARRQPRQHDHQQQKRARHQHSQAEPCHPPGQHRPAS</sequence>
<comment type="caution">
    <text evidence="2">The sequence shown here is derived from an EMBL/GenBank/DDBJ whole genome shotgun (WGS) entry which is preliminary data.</text>
</comment>
<dbReference type="Proteomes" id="UP001302602">
    <property type="component" value="Unassembled WGS sequence"/>
</dbReference>
<proteinExistence type="predicted"/>
<protein>
    <submittedName>
        <fullName evidence="2">Uncharacterized protein</fullName>
    </submittedName>
</protein>
<evidence type="ECO:0000313" key="2">
    <source>
        <dbReference type="EMBL" id="KAK4120959.1"/>
    </source>
</evidence>
<keyword evidence="3" id="KW-1185">Reference proteome</keyword>
<accession>A0AAN6TUY5</accession>
<feature type="compositionally biased region" description="Polar residues" evidence="1">
    <location>
        <begin position="152"/>
        <end position="169"/>
    </location>
</feature>
<evidence type="ECO:0000256" key="1">
    <source>
        <dbReference type="SAM" id="MobiDB-lite"/>
    </source>
</evidence>
<dbReference type="AlphaFoldDB" id="A0AAN6TUY5"/>
<dbReference type="RefSeq" id="XP_062644730.1">
    <property type="nucleotide sequence ID" value="XM_062797167.1"/>
</dbReference>
<reference evidence="2" key="1">
    <citation type="journal article" date="2023" name="Mol. Phylogenet. Evol.">
        <title>Genome-scale phylogeny and comparative genomics of the fungal order Sordariales.</title>
        <authorList>
            <person name="Hensen N."/>
            <person name="Bonometti L."/>
            <person name="Westerberg I."/>
            <person name="Brannstrom I.O."/>
            <person name="Guillou S."/>
            <person name="Cros-Aarteil S."/>
            <person name="Calhoun S."/>
            <person name="Haridas S."/>
            <person name="Kuo A."/>
            <person name="Mondo S."/>
            <person name="Pangilinan J."/>
            <person name="Riley R."/>
            <person name="LaButti K."/>
            <person name="Andreopoulos B."/>
            <person name="Lipzen A."/>
            <person name="Chen C."/>
            <person name="Yan M."/>
            <person name="Daum C."/>
            <person name="Ng V."/>
            <person name="Clum A."/>
            <person name="Steindorff A."/>
            <person name="Ohm R.A."/>
            <person name="Martin F."/>
            <person name="Silar P."/>
            <person name="Natvig D.O."/>
            <person name="Lalanne C."/>
            <person name="Gautier V."/>
            <person name="Ament-Velasquez S.L."/>
            <person name="Kruys A."/>
            <person name="Hutchinson M.I."/>
            <person name="Powell A.J."/>
            <person name="Barry K."/>
            <person name="Miller A.N."/>
            <person name="Grigoriev I.V."/>
            <person name="Debuchy R."/>
            <person name="Gladieux P."/>
            <person name="Hiltunen Thoren M."/>
            <person name="Johannesson H."/>
        </authorList>
    </citation>
    <scope>NUCLEOTIDE SEQUENCE</scope>
    <source>
        <strain evidence="2">CBS 731.68</strain>
    </source>
</reference>
<feature type="region of interest" description="Disordered" evidence="1">
    <location>
        <begin position="131"/>
        <end position="214"/>
    </location>
</feature>
<name>A0AAN6TUY5_9PEZI</name>
<evidence type="ECO:0000313" key="3">
    <source>
        <dbReference type="Proteomes" id="UP001302602"/>
    </source>
</evidence>
<feature type="compositionally biased region" description="Basic and acidic residues" evidence="1">
    <location>
        <begin position="131"/>
        <end position="140"/>
    </location>
</feature>
<organism evidence="2 3">
    <name type="scientific">Parathielavia appendiculata</name>
    <dbReference type="NCBI Taxonomy" id="2587402"/>
    <lineage>
        <taxon>Eukaryota</taxon>
        <taxon>Fungi</taxon>
        <taxon>Dikarya</taxon>
        <taxon>Ascomycota</taxon>
        <taxon>Pezizomycotina</taxon>
        <taxon>Sordariomycetes</taxon>
        <taxon>Sordariomycetidae</taxon>
        <taxon>Sordariales</taxon>
        <taxon>Chaetomiaceae</taxon>
        <taxon>Parathielavia</taxon>
    </lineage>
</organism>
<reference evidence="2" key="2">
    <citation type="submission" date="2023-05" db="EMBL/GenBank/DDBJ databases">
        <authorList>
            <consortium name="Lawrence Berkeley National Laboratory"/>
            <person name="Steindorff A."/>
            <person name="Hensen N."/>
            <person name="Bonometti L."/>
            <person name="Westerberg I."/>
            <person name="Brannstrom I.O."/>
            <person name="Guillou S."/>
            <person name="Cros-Aarteil S."/>
            <person name="Calhoun S."/>
            <person name="Haridas S."/>
            <person name="Kuo A."/>
            <person name="Mondo S."/>
            <person name="Pangilinan J."/>
            <person name="Riley R."/>
            <person name="Labutti K."/>
            <person name="Andreopoulos B."/>
            <person name="Lipzen A."/>
            <person name="Chen C."/>
            <person name="Yanf M."/>
            <person name="Daum C."/>
            <person name="Ng V."/>
            <person name="Clum A."/>
            <person name="Ohm R."/>
            <person name="Martin F."/>
            <person name="Silar P."/>
            <person name="Natvig D."/>
            <person name="Lalanne C."/>
            <person name="Gautier V."/>
            <person name="Ament-Velasquez S.L."/>
            <person name="Kruys A."/>
            <person name="Hutchinson M.I."/>
            <person name="Powell A.J."/>
            <person name="Barry K."/>
            <person name="Miller A.N."/>
            <person name="Grigoriev I.V."/>
            <person name="Debuchy R."/>
            <person name="Gladieux P."/>
            <person name="Thoren M.H."/>
            <person name="Johannesson H."/>
        </authorList>
    </citation>
    <scope>NUCLEOTIDE SEQUENCE</scope>
    <source>
        <strain evidence="2">CBS 731.68</strain>
    </source>
</reference>
<gene>
    <name evidence="2" type="ORF">N657DRAFT_692509</name>
</gene>
<dbReference type="GeneID" id="87833934"/>
<dbReference type="EMBL" id="MU853235">
    <property type="protein sequence ID" value="KAK4120959.1"/>
    <property type="molecule type" value="Genomic_DNA"/>
</dbReference>